<sequence>MNTNIFDFTIRGHDLSSVSTFEELALQTQNYGAESLQLALGVSFPDFPSGAENLNPGMGNKIEKILARKGIDIAILSCYINIIHPNIEEREKLLHKFETYVKYAKFFGASLVATETGGVFPEIKFTEKNYTEKVFQETVKVIKRLVKCGEKNGILIGIEPGLNHPVHSLDKVVRLINEVDSENLSIVLDPTNLINADTWQSQVELVDEALRLFGDKIGAFHIKDFIITNGIIKPVNLFNGLMKAEEILKKISKRSPGSIIVLEETKDFAIRDAINRIKNTK</sequence>
<dbReference type="InterPro" id="IPR013022">
    <property type="entry name" value="Xyl_isomerase-like_TIM-brl"/>
</dbReference>
<dbReference type="SUPFAM" id="SSF51658">
    <property type="entry name" value="Xylose isomerase-like"/>
    <property type="match status" value="1"/>
</dbReference>
<dbReference type="Proteomes" id="UP000562464">
    <property type="component" value="Unassembled WGS sequence"/>
</dbReference>
<feature type="domain" description="Xylose isomerase-like TIM barrel" evidence="1">
    <location>
        <begin position="31"/>
        <end position="278"/>
    </location>
</feature>
<dbReference type="GO" id="GO:0016853">
    <property type="term" value="F:isomerase activity"/>
    <property type="evidence" value="ECO:0007669"/>
    <property type="project" value="UniProtKB-KW"/>
</dbReference>
<comment type="caution">
    <text evidence="2">The sequence shown here is derived from an EMBL/GenBank/DDBJ whole genome shotgun (WGS) entry which is preliminary data.</text>
</comment>
<reference evidence="2 3" key="1">
    <citation type="submission" date="2020-08" db="EMBL/GenBank/DDBJ databases">
        <title>Genomic Encyclopedia of Type Strains, Phase IV (KMG-IV): sequencing the most valuable type-strain genomes for metagenomic binning, comparative biology and taxonomic classification.</title>
        <authorList>
            <person name="Goeker M."/>
        </authorList>
    </citation>
    <scope>NUCLEOTIDE SEQUENCE [LARGE SCALE GENOMIC DNA]</scope>
    <source>
        <strain evidence="2 3">DSM 14925</strain>
    </source>
</reference>
<evidence type="ECO:0000313" key="2">
    <source>
        <dbReference type="EMBL" id="MBB5887656.1"/>
    </source>
</evidence>
<evidence type="ECO:0000259" key="1">
    <source>
        <dbReference type="Pfam" id="PF01261"/>
    </source>
</evidence>
<evidence type="ECO:0000313" key="3">
    <source>
        <dbReference type="Proteomes" id="UP000562464"/>
    </source>
</evidence>
<protein>
    <submittedName>
        <fullName evidence="2">Sugar phosphate isomerase/epimerase</fullName>
    </submittedName>
</protein>
<accession>A0A841C171</accession>
<dbReference type="PANTHER" id="PTHR12110">
    <property type="entry name" value="HYDROXYPYRUVATE ISOMERASE"/>
    <property type="match status" value="1"/>
</dbReference>
<dbReference type="PANTHER" id="PTHR12110:SF21">
    <property type="entry name" value="XYLOSE ISOMERASE-LIKE TIM BARREL DOMAIN-CONTAINING PROTEIN"/>
    <property type="match status" value="1"/>
</dbReference>
<dbReference type="AlphaFoldDB" id="A0A841C171"/>
<organism evidence="2 3">
    <name type="scientific">Lactovum miscens</name>
    <dbReference type="NCBI Taxonomy" id="190387"/>
    <lineage>
        <taxon>Bacteria</taxon>
        <taxon>Bacillati</taxon>
        <taxon>Bacillota</taxon>
        <taxon>Bacilli</taxon>
        <taxon>Lactobacillales</taxon>
        <taxon>Streptococcaceae</taxon>
        <taxon>Lactovum</taxon>
    </lineage>
</organism>
<name>A0A841C171_9LACT</name>
<gene>
    <name evidence="2" type="ORF">HNQ37_000528</name>
</gene>
<dbReference type="EMBL" id="JACHHV010000006">
    <property type="protein sequence ID" value="MBB5887656.1"/>
    <property type="molecule type" value="Genomic_DNA"/>
</dbReference>
<dbReference type="Gene3D" id="3.20.20.150">
    <property type="entry name" value="Divalent-metal-dependent TIM barrel enzymes"/>
    <property type="match status" value="1"/>
</dbReference>
<keyword evidence="2" id="KW-0413">Isomerase</keyword>
<proteinExistence type="predicted"/>
<dbReference type="InterPro" id="IPR050312">
    <property type="entry name" value="IolE/XylAMocC-like"/>
</dbReference>
<keyword evidence="3" id="KW-1185">Reference proteome</keyword>
<dbReference type="InterPro" id="IPR036237">
    <property type="entry name" value="Xyl_isomerase-like_sf"/>
</dbReference>
<dbReference type="Pfam" id="PF01261">
    <property type="entry name" value="AP_endonuc_2"/>
    <property type="match status" value="1"/>
</dbReference>